<feature type="compositionally biased region" description="Low complexity" evidence="1">
    <location>
        <begin position="54"/>
        <end position="77"/>
    </location>
</feature>
<evidence type="ECO:0008006" key="5">
    <source>
        <dbReference type="Google" id="ProtNLM"/>
    </source>
</evidence>
<evidence type="ECO:0000256" key="2">
    <source>
        <dbReference type="SAM" id="SignalP"/>
    </source>
</evidence>
<proteinExistence type="predicted"/>
<evidence type="ECO:0000313" key="3">
    <source>
        <dbReference type="EMBL" id="MBW4665985.1"/>
    </source>
</evidence>
<feature type="signal peptide" evidence="2">
    <location>
        <begin position="1"/>
        <end position="25"/>
    </location>
</feature>
<accession>A0A951USM3</accession>
<sequence>MSTFLSSAAVLLSTLALLCSGFAAYQVYTLRQTVETVNNSSNSSAIAPNGTINAQASPTSAETSAPSPSPTPGTTTSAIQAGQFVQPAFGNKAKVELLSVKRIKDPESGNRDVVNVQMRIRRLVADNTVAASDTVSVSGTTARNPDTSETYKGVDLKRSTGPVSLFQLRPEASADAYVWLRVPEAVNTLDLFVPDTAAFKNVPISTN</sequence>
<evidence type="ECO:0000313" key="4">
    <source>
        <dbReference type="Proteomes" id="UP000729701"/>
    </source>
</evidence>
<reference evidence="3" key="2">
    <citation type="journal article" date="2022" name="Microbiol. Resour. Announc.">
        <title>Metagenome Sequencing to Explore Phylogenomics of Terrestrial Cyanobacteria.</title>
        <authorList>
            <person name="Ward R.D."/>
            <person name="Stajich J.E."/>
            <person name="Johansen J.R."/>
            <person name="Huntemann M."/>
            <person name="Clum A."/>
            <person name="Foster B."/>
            <person name="Foster B."/>
            <person name="Roux S."/>
            <person name="Palaniappan K."/>
            <person name="Varghese N."/>
            <person name="Mukherjee S."/>
            <person name="Reddy T.B.K."/>
            <person name="Daum C."/>
            <person name="Copeland A."/>
            <person name="Chen I.A."/>
            <person name="Ivanova N.N."/>
            <person name="Kyrpides N.C."/>
            <person name="Shapiro N."/>
            <person name="Eloe-Fadrosh E.A."/>
            <person name="Pietrasiak N."/>
        </authorList>
    </citation>
    <scope>NUCLEOTIDE SEQUENCE</scope>
    <source>
        <strain evidence="3">GSE-NOS-MK-12-04C</strain>
    </source>
</reference>
<feature type="chain" id="PRO_5037189124" description="DUF4352 domain-containing protein" evidence="2">
    <location>
        <begin position="26"/>
        <end position="207"/>
    </location>
</feature>
<dbReference type="Proteomes" id="UP000729701">
    <property type="component" value="Unassembled WGS sequence"/>
</dbReference>
<comment type="caution">
    <text evidence="3">The sequence shown here is derived from an EMBL/GenBank/DDBJ whole genome shotgun (WGS) entry which is preliminary data.</text>
</comment>
<evidence type="ECO:0000256" key="1">
    <source>
        <dbReference type="SAM" id="MobiDB-lite"/>
    </source>
</evidence>
<gene>
    <name evidence="3" type="ORF">KME60_00725</name>
</gene>
<protein>
    <recommendedName>
        <fullName evidence="5">DUF4352 domain-containing protein</fullName>
    </recommendedName>
</protein>
<feature type="region of interest" description="Disordered" evidence="1">
    <location>
        <begin position="40"/>
        <end position="77"/>
    </location>
</feature>
<dbReference type="AlphaFoldDB" id="A0A951USM3"/>
<keyword evidence="2" id="KW-0732">Signal</keyword>
<reference evidence="3" key="1">
    <citation type="submission" date="2021-05" db="EMBL/GenBank/DDBJ databases">
        <authorList>
            <person name="Pietrasiak N."/>
            <person name="Ward R."/>
            <person name="Stajich J.E."/>
            <person name="Kurbessoian T."/>
        </authorList>
    </citation>
    <scope>NUCLEOTIDE SEQUENCE</scope>
    <source>
        <strain evidence="3">GSE-NOS-MK-12-04C</strain>
    </source>
</reference>
<organism evidence="3 4">
    <name type="scientific">Cyanomargarita calcarea GSE-NOS-MK-12-04C</name>
    <dbReference type="NCBI Taxonomy" id="2839659"/>
    <lineage>
        <taxon>Bacteria</taxon>
        <taxon>Bacillati</taxon>
        <taxon>Cyanobacteriota</taxon>
        <taxon>Cyanophyceae</taxon>
        <taxon>Nostocales</taxon>
        <taxon>Cyanomargaritaceae</taxon>
        <taxon>Cyanomargarita</taxon>
    </lineage>
</organism>
<name>A0A951USM3_9CYAN</name>
<dbReference type="EMBL" id="JAHHGZ010000001">
    <property type="protein sequence ID" value="MBW4665985.1"/>
    <property type="molecule type" value="Genomic_DNA"/>
</dbReference>